<dbReference type="PANTHER" id="PTHR38594:SF1">
    <property type="entry name" value="PEP-DEPENDENT DIHYDROXYACETONE KINASE, PHOSPHORYL DONOR SUBUNIT DHAM"/>
    <property type="match status" value="1"/>
</dbReference>
<dbReference type="InterPro" id="IPR012844">
    <property type="entry name" value="DhaM_N"/>
</dbReference>
<dbReference type="Pfam" id="PF03610">
    <property type="entry name" value="EIIA-man"/>
    <property type="match status" value="1"/>
</dbReference>
<dbReference type="RefSeq" id="WP_218320504.1">
    <property type="nucleotide sequence ID" value="NZ_JAEEGC010000045.1"/>
</dbReference>
<comment type="caution">
    <text evidence="2">The sequence shown here is derived from an EMBL/GenBank/DDBJ whole genome shotgun (WGS) entry which is preliminary data.</text>
</comment>
<sequence>MVGLVIISHSAKLAEGVKELAGQMVPEVAIAAAGGTEFETLGTDMQKISQAVFDVYSDDGVIMLFDLGSAFMNAEMAREYLPEHMKSKVHIVDVALAEGAVSAAVDCSLEKSIEEIKDNLKTMCLGKMP</sequence>
<proteinExistence type="predicted"/>
<dbReference type="InterPro" id="IPR004701">
    <property type="entry name" value="PTS_EIIA_man-typ"/>
</dbReference>
<dbReference type="Proteomes" id="UP000694308">
    <property type="component" value="Unassembled WGS sequence"/>
</dbReference>
<dbReference type="PANTHER" id="PTHR38594">
    <property type="entry name" value="PEP-DEPENDENT DIHYDROXYACETONE KINASE, PHOSPHORYL DONOR SUBUNIT DHAM"/>
    <property type="match status" value="1"/>
</dbReference>
<dbReference type="GO" id="GO:0016020">
    <property type="term" value="C:membrane"/>
    <property type="evidence" value="ECO:0007669"/>
    <property type="project" value="InterPro"/>
</dbReference>
<accession>A0A949TX13</accession>
<dbReference type="EMBL" id="JAEEGC010000045">
    <property type="protein sequence ID" value="MBV7273436.1"/>
    <property type="molecule type" value="Genomic_DNA"/>
</dbReference>
<reference evidence="2" key="1">
    <citation type="submission" date="2020-12" db="EMBL/GenBank/DDBJ databases">
        <title>Clostridium thailandense sp. nov., a novel acetogenic bacterium isolated from peat land soil in Thailand.</title>
        <authorList>
            <person name="Chaikitkaew S."/>
            <person name="Birkeland N.K."/>
        </authorList>
    </citation>
    <scope>NUCLEOTIDE SEQUENCE</scope>
    <source>
        <strain evidence="2">PL3</strain>
    </source>
</reference>
<dbReference type="AlphaFoldDB" id="A0A949TX13"/>
<feature type="domain" description="PTS EIIA type-4" evidence="1">
    <location>
        <begin position="1"/>
        <end position="129"/>
    </location>
</feature>
<dbReference type="NCBIfam" id="TIGR02364">
    <property type="entry name" value="dha_pts"/>
    <property type="match status" value="1"/>
</dbReference>
<keyword evidence="2" id="KW-0808">Transferase</keyword>
<dbReference type="GO" id="GO:0009401">
    <property type="term" value="P:phosphoenolpyruvate-dependent sugar phosphotransferase system"/>
    <property type="evidence" value="ECO:0007669"/>
    <property type="project" value="InterPro"/>
</dbReference>
<organism evidence="2 3">
    <name type="scientific">Clostridium thailandense</name>
    <dbReference type="NCBI Taxonomy" id="2794346"/>
    <lineage>
        <taxon>Bacteria</taxon>
        <taxon>Bacillati</taxon>
        <taxon>Bacillota</taxon>
        <taxon>Clostridia</taxon>
        <taxon>Eubacteriales</taxon>
        <taxon>Clostridiaceae</taxon>
        <taxon>Clostridium</taxon>
    </lineage>
</organism>
<gene>
    <name evidence="2" type="ORF">I6U48_11005</name>
</gene>
<dbReference type="GO" id="GO:0019563">
    <property type="term" value="P:glycerol catabolic process"/>
    <property type="evidence" value="ECO:0007669"/>
    <property type="project" value="InterPro"/>
</dbReference>
<keyword evidence="2" id="KW-0418">Kinase</keyword>
<protein>
    <submittedName>
        <fullName evidence="2">PTS-dependent dihydroxyacetone kinase phosphotransferase subunit DhaM</fullName>
    </submittedName>
</protein>
<evidence type="ECO:0000313" key="2">
    <source>
        <dbReference type="EMBL" id="MBV7273436.1"/>
    </source>
</evidence>
<dbReference type="InterPro" id="IPR039643">
    <property type="entry name" value="DhaM"/>
</dbReference>
<evidence type="ECO:0000259" key="1">
    <source>
        <dbReference type="PROSITE" id="PS51096"/>
    </source>
</evidence>
<keyword evidence="3" id="KW-1185">Reference proteome</keyword>
<name>A0A949TX13_9CLOT</name>
<evidence type="ECO:0000313" key="3">
    <source>
        <dbReference type="Proteomes" id="UP000694308"/>
    </source>
</evidence>
<dbReference type="GO" id="GO:0047324">
    <property type="term" value="F:phosphoenolpyruvate-glycerone phosphotransferase activity"/>
    <property type="evidence" value="ECO:0007669"/>
    <property type="project" value="InterPro"/>
</dbReference>
<dbReference type="PROSITE" id="PS51096">
    <property type="entry name" value="PTS_EIIA_TYPE_4"/>
    <property type="match status" value="1"/>
</dbReference>